<evidence type="ECO:0000313" key="2">
    <source>
        <dbReference type="Proteomes" id="UP000030624"/>
    </source>
</evidence>
<accession>A0A0A7GG38</accession>
<dbReference type="KEGG" id="gac:GACE_1995"/>
<dbReference type="STRING" id="565033.GACE_1995"/>
<reference evidence="1 2" key="1">
    <citation type="journal article" date="2015" name="Appl. Environ. Microbiol.">
        <title>The Geoglobus acetivorans genome: Fe(III) reduction, acetate utilization, autotrophic growth, and degradation of aromatic compounds in a hyperthermophilic archaeon.</title>
        <authorList>
            <person name="Mardanov A.V."/>
            <person name="Slododkina G.B."/>
            <person name="Slobodkin A.I."/>
            <person name="Beletsky A.V."/>
            <person name="Gavrilov S.N."/>
            <person name="Kublanov I.V."/>
            <person name="Bonch-Osmolovskaya E.A."/>
            <person name="Skryabin K.G."/>
            <person name="Ravin N.V."/>
        </authorList>
    </citation>
    <scope>NUCLEOTIDE SEQUENCE [LARGE SCALE GENOMIC DNA]</scope>
    <source>
        <strain evidence="1 2">SBH6</strain>
    </source>
</reference>
<sequence length="134" mass="15547">MTQWPVKIMLVHPKADFLKDDEITIAADCAVLVNREISDRFGKKAVLIGCPMLEDPKRVYEKIQMLMKEGEFNSVQVFTMEVPCCQALHMMVEREKGDKEIRRFIVRVNGNVEEYRGKIDESMIEAEKKAHRGF</sequence>
<dbReference type="EMBL" id="CP009552">
    <property type="protein sequence ID" value="AIY91019.1"/>
    <property type="molecule type" value="Genomic_DNA"/>
</dbReference>
<dbReference type="Proteomes" id="UP000030624">
    <property type="component" value="Chromosome"/>
</dbReference>
<dbReference type="GeneID" id="24798568"/>
<name>A0A0A7GG38_GEOAI</name>
<evidence type="ECO:0000313" key="1">
    <source>
        <dbReference type="EMBL" id="AIY91019.1"/>
    </source>
</evidence>
<proteinExistence type="predicted"/>
<dbReference type="eggNOG" id="arCOG00296">
    <property type="taxonomic scope" value="Archaea"/>
</dbReference>
<dbReference type="RefSeq" id="WP_048093105.1">
    <property type="nucleotide sequence ID" value="NZ_CP009552.1"/>
</dbReference>
<gene>
    <name evidence="1" type="ORF">GACE_1995</name>
</gene>
<dbReference type="AlphaFoldDB" id="A0A0A7GG38"/>
<dbReference type="HOGENOM" id="CLU_1830484_0_0_2"/>
<protein>
    <submittedName>
        <fullName evidence="1">Ferredoxin</fullName>
    </submittedName>
</protein>
<organism evidence="1 2">
    <name type="scientific">Geoglobus acetivorans</name>
    <dbReference type="NCBI Taxonomy" id="565033"/>
    <lineage>
        <taxon>Archaea</taxon>
        <taxon>Methanobacteriati</taxon>
        <taxon>Methanobacteriota</taxon>
        <taxon>Archaeoglobi</taxon>
        <taxon>Archaeoglobales</taxon>
        <taxon>Archaeoglobaceae</taxon>
        <taxon>Geoglobus</taxon>
    </lineage>
</organism>